<evidence type="ECO:0000256" key="1">
    <source>
        <dbReference type="SAM" id="Phobius"/>
    </source>
</evidence>
<gene>
    <name evidence="3" type="ORF">FHS29_006218</name>
</gene>
<dbReference type="RefSeq" id="WP_184696615.1">
    <property type="nucleotide sequence ID" value="NZ_JACHJN010000011.1"/>
</dbReference>
<keyword evidence="1" id="KW-1133">Transmembrane helix</keyword>
<keyword evidence="1" id="KW-0472">Membrane</keyword>
<feature type="domain" description="Double-GTPase 2" evidence="2">
    <location>
        <begin position="266"/>
        <end position="505"/>
    </location>
</feature>
<evidence type="ECO:0000313" key="3">
    <source>
        <dbReference type="EMBL" id="MBB5959597.1"/>
    </source>
</evidence>
<dbReference type="InterPro" id="IPR027417">
    <property type="entry name" value="P-loop_NTPase"/>
</dbReference>
<organism evidence="3 4">
    <name type="scientific">Saccharothrix tamanrassetensis</name>
    <dbReference type="NCBI Taxonomy" id="1051531"/>
    <lineage>
        <taxon>Bacteria</taxon>
        <taxon>Bacillati</taxon>
        <taxon>Actinomycetota</taxon>
        <taxon>Actinomycetes</taxon>
        <taxon>Pseudonocardiales</taxon>
        <taxon>Pseudonocardiaceae</taxon>
        <taxon>Saccharothrix</taxon>
    </lineage>
</organism>
<dbReference type="SUPFAM" id="SSF52540">
    <property type="entry name" value="P-loop containing nucleoside triphosphate hydrolases"/>
    <property type="match status" value="1"/>
</dbReference>
<keyword evidence="1" id="KW-0812">Transmembrane</keyword>
<sequence>MTTFGTVIALGIFAVLLVPVVSGGRFAVQLTKQYVLAVASGYGIGKTPEMLTAKPPAGKRTEDQEPAWEYYLLKQAWRDIRHVHTLGVKSFGKGIAARNRALLDKCFVAEEGRPPKEPRAKWWGCLQYLGMAIGLPVAAFILLTAGLAGVAALGVLLLASLGALYALRLFDTAVLRVRGITVTCKTCGNRVTYPLYGCPGCKTLHGKVRPGRYGMTHRRCKCGKTFPTLMVLTALVKKPQDKPTLWCPHSDDPHQLAEHAGETREIVLPVFGAPGAGKSQLITVLLIAVETMAGRAGGKVSYADKSTKDRVTQARATLQSTMTTTKTSPAQRDAMILPAFSVHVAPRRGQRKLLHVFDAAGEIFDDGRKIQELEYFKSARTFVFVIDPMSIKTVWDTFEESRKQELEKRRAKPEPYVSFTETVSTMTAMGVDLDKVHLAVAVSKADLVGQVLADVDTEDGEAIKRWLDEHAQGNLVRAMDHNFKDVSYFVTSALPDEHNEAHHSVEKFTEKTLADEGLRL</sequence>
<accession>A0A841CU93</accession>
<feature type="transmembrane region" description="Helical" evidence="1">
    <location>
        <begin position="6"/>
        <end position="28"/>
    </location>
</feature>
<dbReference type="EMBL" id="JACHJN010000011">
    <property type="protein sequence ID" value="MBB5959597.1"/>
    <property type="molecule type" value="Genomic_DNA"/>
</dbReference>
<name>A0A841CU93_9PSEU</name>
<reference evidence="3 4" key="1">
    <citation type="submission" date="2020-08" db="EMBL/GenBank/DDBJ databases">
        <title>Genomic Encyclopedia of Type Strains, Phase III (KMG-III): the genomes of soil and plant-associated and newly described type strains.</title>
        <authorList>
            <person name="Whitman W."/>
        </authorList>
    </citation>
    <scope>NUCLEOTIDE SEQUENCE [LARGE SCALE GENOMIC DNA]</scope>
    <source>
        <strain evidence="3 4">CECT 8640</strain>
    </source>
</reference>
<feature type="transmembrane region" description="Helical" evidence="1">
    <location>
        <begin position="122"/>
        <end position="143"/>
    </location>
</feature>
<feature type="transmembrane region" description="Helical" evidence="1">
    <location>
        <begin position="149"/>
        <end position="170"/>
    </location>
</feature>
<keyword evidence="4" id="KW-1185">Reference proteome</keyword>
<proteinExistence type="predicted"/>
<dbReference type="AlphaFoldDB" id="A0A841CU93"/>
<evidence type="ECO:0000259" key="2">
    <source>
        <dbReference type="Pfam" id="PF19993"/>
    </source>
</evidence>
<protein>
    <recommendedName>
        <fullName evidence="2">Double-GTPase 2 domain-containing protein</fullName>
    </recommendedName>
</protein>
<comment type="caution">
    <text evidence="3">The sequence shown here is derived from an EMBL/GenBank/DDBJ whole genome shotgun (WGS) entry which is preliminary data.</text>
</comment>
<dbReference type="InterPro" id="IPR045528">
    <property type="entry name" value="DO-GTPase2"/>
</dbReference>
<evidence type="ECO:0000313" key="4">
    <source>
        <dbReference type="Proteomes" id="UP000547510"/>
    </source>
</evidence>
<dbReference type="Gene3D" id="3.40.50.300">
    <property type="entry name" value="P-loop containing nucleotide triphosphate hydrolases"/>
    <property type="match status" value="1"/>
</dbReference>
<dbReference type="Pfam" id="PF19993">
    <property type="entry name" value="DO-GTPase2"/>
    <property type="match status" value="1"/>
</dbReference>
<dbReference type="Proteomes" id="UP000547510">
    <property type="component" value="Unassembled WGS sequence"/>
</dbReference>